<dbReference type="EMBL" id="JAEHOD010000027">
    <property type="protein sequence ID" value="KAG2445269.1"/>
    <property type="molecule type" value="Genomic_DNA"/>
</dbReference>
<keyword evidence="1" id="KW-0539">Nucleus</keyword>
<name>A0A836B2D4_9CHLO</name>
<feature type="compositionally biased region" description="Acidic residues" evidence="2">
    <location>
        <begin position="123"/>
        <end position="140"/>
    </location>
</feature>
<sequence>MSESPSTDLAADITRELRAEQPADQLGVADSILPPKFRHKRSLPEQSRIEEASVPAGDGAGALAADPSSSAAPLANTLPQPFRGAQKHARDSPGTADLGATSGDPPARTSPVLARGPYGGADQGDEDGEEDGEEDEDEDGLGVLRRGQKATRLSTSKIQGRAEPRKPRIGPQYQAVVPPWLG</sequence>
<dbReference type="OrthoDB" id="550963at2759"/>
<keyword evidence="5" id="KW-1185">Reference proteome</keyword>
<evidence type="ECO:0000259" key="3">
    <source>
        <dbReference type="PROSITE" id="PS51156"/>
    </source>
</evidence>
<feature type="compositionally biased region" description="Low complexity" evidence="2">
    <location>
        <begin position="55"/>
        <end position="75"/>
    </location>
</feature>
<proteinExistence type="predicted"/>
<evidence type="ECO:0000313" key="4">
    <source>
        <dbReference type="EMBL" id="KAG2445269.1"/>
    </source>
</evidence>
<dbReference type="InterPro" id="IPR000949">
    <property type="entry name" value="ELM2_dom"/>
</dbReference>
<evidence type="ECO:0000313" key="5">
    <source>
        <dbReference type="Proteomes" id="UP000613740"/>
    </source>
</evidence>
<feature type="domain" description="ELM2" evidence="3">
    <location>
        <begin position="165"/>
        <end position="182"/>
    </location>
</feature>
<evidence type="ECO:0000256" key="2">
    <source>
        <dbReference type="SAM" id="MobiDB-lite"/>
    </source>
</evidence>
<evidence type="ECO:0000256" key="1">
    <source>
        <dbReference type="ARBA" id="ARBA00023242"/>
    </source>
</evidence>
<protein>
    <recommendedName>
        <fullName evidence="3">ELM2 domain-containing protein</fullName>
    </recommendedName>
</protein>
<dbReference type="Proteomes" id="UP000613740">
    <property type="component" value="Unassembled WGS sequence"/>
</dbReference>
<accession>A0A836B2D4</accession>
<feature type="region of interest" description="Disordered" evidence="2">
    <location>
        <begin position="18"/>
        <end position="182"/>
    </location>
</feature>
<comment type="caution">
    <text evidence="4">The sequence shown here is derived from an EMBL/GenBank/DDBJ whole genome shotgun (WGS) entry which is preliminary data.</text>
</comment>
<dbReference type="AlphaFoldDB" id="A0A836B2D4"/>
<reference evidence="4" key="1">
    <citation type="journal article" date="2020" name="bioRxiv">
        <title>Comparative genomics of Chlamydomonas.</title>
        <authorList>
            <person name="Craig R.J."/>
            <person name="Hasan A.R."/>
            <person name="Ness R.W."/>
            <person name="Keightley P.D."/>
        </authorList>
    </citation>
    <scope>NUCLEOTIDE SEQUENCE</scope>
    <source>
        <strain evidence="4">CCAP 11/173</strain>
    </source>
</reference>
<gene>
    <name evidence="4" type="ORF">HYH02_008736</name>
</gene>
<organism evidence="4 5">
    <name type="scientific">Chlamydomonas schloesseri</name>
    <dbReference type="NCBI Taxonomy" id="2026947"/>
    <lineage>
        <taxon>Eukaryota</taxon>
        <taxon>Viridiplantae</taxon>
        <taxon>Chlorophyta</taxon>
        <taxon>core chlorophytes</taxon>
        <taxon>Chlorophyceae</taxon>
        <taxon>CS clade</taxon>
        <taxon>Chlamydomonadales</taxon>
        <taxon>Chlamydomonadaceae</taxon>
        <taxon>Chlamydomonas</taxon>
    </lineage>
</organism>
<dbReference type="PROSITE" id="PS51156">
    <property type="entry name" value="ELM2"/>
    <property type="match status" value="1"/>
</dbReference>